<evidence type="ECO:0000313" key="2">
    <source>
        <dbReference type="Proteomes" id="UP000298663"/>
    </source>
</evidence>
<name>A0A4U5LX45_STECR</name>
<reference evidence="1 2" key="2">
    <citation type="journal article" date="2019" name="G3 (Bethesda)">
        <title>Hybrid Assembly of the Genome of the Entomopathogenic Nematode Steinernema carpocapsae Identifies the X-Chromosome.</title>
        <authorList>
            <person name="Serra L."/>
            <person name="Macchietto M."/>
            <person name="Macias-Munoz A."/>
            <person name="McGill C.J."/>
            <person name="Rodriguez I.M."/>
            <person name="Rodriguez B."/>
            <person name="Murad R."/>
            <person name="Mortazavi A."/>
        </authorList>
    </citation>
    <scope>NUCLEOTIDE SEQUENCE [LARGE SCALE GENOMIC DNA]</scope>
    <source>
        <strain evidence="1 2">ALL</strain>
    </source>
</reference>
<accession>A0A4U5LX45</accession>
<evidence type="ECO:0000313" key="1">
    <source>
        <dbReference type="EMBL" id="TKR60777.1"/>
    </source>
</evidence>
<keyword evidence="2" id="KW-1185">Reference proteome</keyword>
<gene>
    <name evidence="1" type="ORF">L596_027972</name>
</gene>
<dbReference type="OrthoDB" id="10055660at2759"/>
<proteinExistence type="predicted"/>
<dbReference type="STRING" id="34508.A0A4U5LX45"/>
<dbReference type="AlphaFoldDB" id="A0A4U5LX45"/>
<protein>
    <submittedName>
        <fullName evidence="1">Uncharacterized protein</fullName>
    </submittedName>
</protein>
<comment type="caution">
    <text evidence="1">The sequence shown here is derived from an EMBL/GenBank/DDBJ whole genome shotgun (WGS) entry which is preliminary data.</text>
</comment>
<dbReference type="EMBL" id="AZBU02000011">
    <property type="protein sequence ID" value="TKR60777.1"/>
    <property type="molecule type" value="Genomic_DNA"/>
</dbReference>
<dbReference type="Proteomes" id="UP000298663">
    <property type="component" value="Unassembled WGS sequence"/>
</dbReference>
<organism evidence="1 2">
    <name type="scientific">Steinernema carpocapsae</name>
    <name type="common">Entomopathogenic nematode</name>
    <dbReference type="NCBI Taxonomy" id="34508"/>
    <lineage>
        <taxon>Eukaryota</taxon>
        <taxon>Metazoa</taxon>
        <taxon>Ecdysozoa</taxon>
        <taxon>Nematoda</taxon>
        <taxon>Chromadorea</taxon>
        <taxon>Rhabditida</taxon>
        <taxon>Tylenchina</taxon>
        <taxon>Panagrolaimomorpha</taxon>
        <taxon>Strongyloidoidea</taxon>
        <taxon>Steinernematidae</taxon>
        <taxon>Steinernema</taxon>
    </lineage>
</organism>
<sequence length="72" mass="8638">MRSKITRMRVMWYVGAPEAAWRILKYDMQDKSHHVERLAVHLEGEQMVYFRENDDDERVIQRAQEAETTLTA</sequence>
<reference evidence="1 2" key="1">
    <citation type="journal article" date="2015" name="Genome Biol.">
        <title>Comparative genomics of Steinernema reveals deeply conserved gene regulatory networks.</title>
        <authorList>
            <person name="Dillman A.R."/>
            <person name="Macchietto M."/>
            <person name="Porter C.F."/>
            <person name="Rogers A."/>
            <person name="Williams B."/>
            <person name="Antoshechkin I."/>
            <person name="Lee M.M."/>
            <person name="Goodwin Z."/>
            <person name="Lu X."/>
            <person name="Lewis E.E."/>
            <person name="Goodrich-Blair H."/>
            <person name="Stock S.P."/>
            <person name="Adams B.J."/>
            <person name="Sternberg P.W."/>
            <person name="Mortazavi A."/>
        </authorList>
    </citation>
    <scope>NUCLEOTIDE SEQUENCE [LARGE SCALE GENOMIC DNA]</scope>
    <source>
        <strain evidence="1 2">ALL</strain>
    </source>
</reference>